<dbReference type="EMBL" id="JAYRBN010000035">
    <property type="protein sequence ID" value="KAL2747641.1"/>
    <property type="molecule type" value="Genomic_DNA"/>
</dbReference>
<proteinExistence type="predicted"/>
<organism evidence="1 2">
    <name type="scientific">Vespula maculifrons</name>
    <name type="common">Eastern yellow jacket</name>
    <name type="synonym">Wasp</name>
    <dbReference type="NCBI Taxonomy" id="7453"/>
    <lineage>
        <taxon>Eukaryota</taxon>
        <taxon>Metazoa</taxon>
        <taxon>Ecdysozoa</taxon>
        <taxon>Arthropoda</taxon>
        <taxon>Hexapoda</taxon>
        <taxon>Insecta</taxon>
        <taxon>Pterygota</taxon>
        <taxon>Neoptera</taxon>
        <taxon>Endopterygota</taxon>
        <taxon>Hymenoptera</taxon>
        <taxon>Apocrita</taxon>
        <taxon>Aculeata</taxon>
        <taxon>Vespoidea</taxon>
        <taxon>Vespidae</taxon>
        <taxon>Vespinae</taxon>
        <taxon>Vespula</taxon>
    </lineage>
</organism>
<accession>A0ABD2CRA3</accession>
<reference evidence="1 2" key="1">
    <citation type="journal article" date="2024" name="Ann. Entomol. Soc. Am.">
        <title>Genomic analyses of the southern and eastern yellowjacket wasps (Hymenoptera: Vespidae) reveal evolutionary signatures of social life.</title>
        <authorList>
            <person name="Catto M.A."/>
            <person name="Caine P.B."/>
            <person name="Orr S.E."/>
            <person name="Hunt B.G."/>
            <person name="Goodisman M.A.D."/>
        </authorList>
    </citation>
    <scope>NUCLEOTIDE SEQUENCE [LARGE SCALE GENOMIC DNA]</scope>
    <source>
        <strain evidence="1">232</strain>
        <tissue evidence="1">Head and thorax</tissue>
    </source>
</reference>
<name>A0ABD2CRA3_VESMC</name>
<dbReference type="Gene3D" id="2.30.30.140">
    <property type="match status" value="1"/>
</dbReference>
<comment type="caution">
    <text evidence="1">The sequence shown here is derived from an EMBL/GenBank/DDBJ whole genome shotgun (WGS) entry which is preliminary data.</text>
</comment>
<protein>
    <submittedName>
        <fullName evidence="1">DNA/RNA-binding protein KIN17-like</fullName>
    </submittedName>
</protein>
<evidence type="ECO:0000313" key="1">
    <source>
        <dbReference type="EMBL" id="KAL2747641.1"/>
    </source>
</evidence>
<sequence>MKSLDDKYFKAKDILKLVEDSRFVAKVKLTRPKEIERHLIKLDQEYIETVISIIDFLLCSIFVQELHLKLFITSGFIMIFTNNENRSNS</sequence>
<evidence type="ECO:0000313" key="2">
    <source>
        <dbReference type="Proteomes" id="UP001607303"/>
    </source>
</evidence>
<keyword evidence="2" id="KW-1185">Reference proteome</keyword>
<dbReference type="Proteomes" id="UP001607303">
    <property type="component" value="Unassembled WGS sequence"/>
</dbReference>
<gene>
    <name evidence="1" type="ORF">V1477_004333</name>
</gene>
<dbReference type="AlphaFoldDB" id="A0ABD2CRA3"/>